<proteinExistence type="inferred from homology"/>
<sequence length="289" mass="31019">MLCGGLGEAFIKSLLKRGDKAIATARQIGSIEHLAALGAATMQLDVTDSDAALDEKIKQAWALYGHIDVLVHNAGYGFFGAMEDVSDANLRKNFDTNFFGVANLTRSITPYFRQQGSGFVVLVSSGTSQVPFPGMSSYCSSKAAAEMLIQTYAHEVGPAGIRALVLQPGSFRTGIRDLSKKAGNFVASSTHHQGMLSGFTKLCEDTHDTQRGDPEKFADLTIELVKCEGIAAGKEVPLCLPVGPDSVPVVKARLEKQLKLIEEWENLLVNTDLEGQESKVNVLGDMGVK</sequence>
<dbReference type="OrthoDB" id="1274115at2759"/>
<keyword evidence="6" id="KW-1185">Reference proteome</keyword>
<dbReference type="PANTHER" id="PTHR43976">
    <property type="entry name" value="SHORT CHAIN DEHYDROGENASE"/>
    <property type="match status" value="1"/>
</dbReference>
<dbReference type="EMBL" id="KE747806">
    <property type="protein sequence ID" value="RMZ66345.1"/>
    <property type="molecule type" value="Genomic_DNA"/>
</dbReference>
<evidence type="ECO:0000256" key="4">
    <source>
        <dbReference type="RuleBase" id="RU000363"/>
    </source>
</evidence>
<evidence type="ECO:0000256" key="1">
    <source>
        <dbReference type="ARBA" id="ARBA00006484"/>
    </source>
</evidence>
<dbReference type="Gene3D" id="3.40.50.720">
    <property type="entry name" value="NAD(P)-binding Rossmann-like Domain"/>
    <property type="match status" value="1"/>
</dbReference>
<dbReference type="InterPro" id="IPR020904">
    <property type="entry name" value="Sc_DH/Rdtase_CS"/>
</dbReference>
<dbReference type="InterPro" id="IPR051911">
    <property type="entry name" value="SDR_oxidoreductase"/>
</dbReference>
<dbReference type="PROSITE" id="PS00061">
    <property type="entry name" value="ADH_SHORT"/>
    <property type="match status" value="1"/>
</dbReference>
<evidence type="ECO:0000256" key="2">
    <source>
        <dbReference type="ARBA" id="ARBA00022857"/>
    </source>
</evidence>
<comment type="similarity">
    <text evidence="1 4">Belongs to the short-chain dehydrogenases/reductases (SDR) family.</text>
</comment>
<dbReference type="PRINTS" id="PR00081">
    <property type="entry name" value="GDHRDH"/>
</dbReference>
<dbReference type="AlphaFoldDB" id="A0A3M7LVT7"/>
<dbReference type="SUPFAM" id="SSF51735">
    <property type="entry name" value="NAD(P)-binding Rossmann-fold domains"/>
    <property type="match status" value="1"/>
</dbReference>
<reference evidence="5 6" key="1">
    <citation type="journal article" date="2014" name="PLoS ONE">
        <title>De novo Genome Assembly of the Fungal Plant Pathogen Pyrenophora semeniperda.</title>
        <authorList>
            <person name="Soliai M.M."/>
            <person name="Meyer S.E."/>
            <person name="Udall J.A."/>
            <person name="Elzinga D.E."/>
            <person name="Hermansen R.A."/>
            <person name="Bodily P.M."/>
            <person name="Hart A.A."/>
            <person name="Coleman C.E."/>
        </authorList>
    </citation>
    <scope>NUCLEOTIDE SEQUENCE [LARGE SCALE GENOMIC DNA]</scope>
    <source>
        <strain evidence="5 6">CCB06</strain>
        <tissue evidence="5">Mycelium</tissue>
    </source>
</reference>
<gene>
    <name evidence="5" type="ORF">GMOD_00005481</name>
</gene>
<evidence type="ECO:0000313" key="6">
    <source>
        <dbReference type="Proteomes" id="UP000265663"/>
    </source>
</evidence>
<organism evidence="5 6">
    <name type="scientific">Pyrenophora seminiperda CCB06</name>
    <dbReference type="NCBI Taxonomy" id="1302712"/>
    <lineage>
        <taxon>Eukaryota</taxon>
        <taxon>Fungi</taxon>
        <taxon>Dikarya</taxon>
        <taxon>Ascomycota</taxon>
        <taxon>Pezizomycotina</taxon>
        <taxon>Dothideomycetes</taxon>
        <taxon>Pleosporomycetidae</taxon>
        <taxon>Pleosporales</taxon>
        <taxon>Pleosporineae</taxon>
        <taxon>Pleosporaceae</taxon>
        <taxon>Pyrenophora</taxon>
    </lineage>
</organism>
<dbReference type="InterPro" id="IPR002347">
    <property type="entry name" value="SDR_fam"/>
</dbReference>
<evidence type="ECO:0000256" key="3">
    <source>
        <dbReference type="ARBA" id="ARBA00023002"/>
    </source>
</evidence>
<keyword evidence="3" id="KW-0560">Oxidoreductase</keyword>
<dbReference type="PANTHER" id="PTHR43976:SF16">
    <property type="entry name" value="SHORT-CHAIN DEHYDROGENASE_REDUCTASE FAMILY PROTEIN"/>
    <property type="match status" value="1"/>
</dbReference>
<evidence type="ECO:0000313" key="5">
    <source>
        <dbReference type="EMBL" id="RMZ66345.1"/>
    </source>
</evidence>
<accession>A0A3M7LVT7</accession>
<name>A0A3M7LVT7_9PLEO</name>
<dbReference type="PRINTS" id="PR00080">
    <property type="entry name" value="SDRFAMILY"/>
</dbReference>
<dbReference type="CDD" id="cd05374">
    <property type="entry name" value="17beta-HSD-like_SDR_c"/>
    <property type="match status" value="1"/>
</dbReference>
<dbReference type="GO" id="GO:0016491">
    <property type="term" value="F:oxidoreductase activity"/>
    <property type="evidence" value="ECO:0007669"/>
    <property type="project" value="UniProtKB-KW"/>
</dbReference>
<dbReference type="Proteomes" id="UP000265663">
    <property type="component" value="Unassembled WGS sequence"/>
</dbReference>
<keyword evidence="2" id="KW-0521">NADP</keyword>
<dbReference type="Pfam" id="PF00106">
    <property type="entry name" value="adh_short"/>
    <property type="match status" value="1"/>
</dbReference>
<dbReference type="InterPro" id="IPR036291">
    <property type="entry name" value="NAD(P)-bd_dom_sf"/>
</dbReference>
<protein>
    <submittedName>
        <fullName evidence="5">Putative oxidoreductase</fullName>
    </submittedName>
</protein>